<evidence type="ECO:0000313" key="3">
    <source>
        <dbReference type="Proteomes" id="UP000557566"/>
    </source>
</evidence>
<dbReference type="AlphaFoldDB" id="A0A8H4PY17"/>
<dbReference type="EMBL" id="JAAVMX010000002">
    <property type="protein sequence ID" value="KAF4512619.1"/>
    <property type="molecule type" value="Genomic_DNA"/>
</dbReference>
<gene>
    <name evidence="2" type="ORF">G6O67_001734</name>
</gene>
<proteinExistence type="predicted"/>
<sequence length="104" mass="11358">MNNDLSTTSSTVGNPALIEKEGTIIKEHLDKVVKLLREVSRQEPAFGRPLEQATTAINTLNVAIHNVFLQYKGNGTNPTGGYRYGGPRYGGPRFGGRRPGGYRI</sequence>
<accession>A0A8H4PY17</accession>
<organism evidence="2 3">
    <name type="scientific">Ophiocordyceps sinensis</name>
    <dbReference type="NCBI Taxonomy" id="72228"/>
    <lineage>
        <taxon>Eukaryota</taxon>
        <taxon>Fungi</taxon>
        <taxon>Dikarya</taxon>
        <taxon>Ascomycota</taxon>
        <taxon>Pezizomycotina</taxon>
        <taxon>Sordariomycetes</taxon>
        <taxon>Hypocreomycetidae</taxon>
        <taxon>Hypocreales</taxon>
        <taxon>Ophiocordycipitaceae</taxon>
        <taxon>Ophiocordyceps</taxon>
    </lineage>
</organism>
<evidence type="ECO:0000256" key="1">
    <source>
        <dbReference type="SAM" id="MobiDB-lite"/>
    </source>
</evidence>
<feature type="region of interest" description="Disordered" evidence="1">
    <location>
        <begin position="76"/>
        <end position="104"/>
    </location>
</feature>
<reference evidence="2 3" key="1">
    <citation type="journal article" date="2020" name="Genome Biol. Evol.">
        <title>A new high-quality draft genome assembly of the Chinese cordyceps Ophiocordyceps sinensis.</title>
        <authorList>
            <person name="Shu R."/>
            <person name="Zhang J."/>
            <person name="Meng Q."/>
            <person name="Zhang H."/>
            <person name="Zhou G."/>
            <person name="Li M."/>
            <person name="Wu P."/>
            <person name="Zhao Y."/>
            <person name="Chen C."/>
            <person name="Qin Q."/>
        </authorList>
    </citation>
    <scope>NUCLEOTIDE SEQUENCE [LARGE SCALE GENOMIC DNA]</scope>
    <source>
        <strain evidence="2 3">IOZ07</strain>
    </source>
</reference>
<comment type="caution">
    <text evidence="2">The sequence shown here is derived from an EMBL/GenBank/DDBJ whole genome shotgun (WGS) entry which is preliminary data.</text>
</comment>
<dbReference type="OrthoDB" id="10453679at2759"/>
<name>A0A8H4PY17_9HYPO</name>
<feature type="compositionally biased region" description="Gly residues" evidence="1">
    <location>
        <begin position="82"/>
        <end position="104"/>
    </location>
</feature>
<evidence type="ECO:0000313" key="2">
    <source>
        <dbReference type="EMBL" id="KAF4512619.1"/>
    </source>
</evidence>
<protein>
    <submittedName>
        <fullName evidence="2">Uncharacterized protein</fullName>
    </submittedName>
</protein>
<dbReference type="Proteomes" id="UP000557566">
    <property type="component" value="Unassembled WGS sequence"/>
</dbReference>
<keyword evidence="3" id="KW-1185">Reference proteome</keyword>